<keyword evidence="1" id="KW-0732">Signal</keyword>
<protein>
    <submittedName>
        <fullName evidence="2">Uncharacterized protein</fullName>
    </submittedName>
</protein>
<evidence type="ECO:0000256" key="1">
    <source>
        <dbReference type="SAM" id="SignalP"/>
    </source>
</evidence>
<proteinExistence type="predicted"/>
<gene>
    <name evidence="2" type="ORF">WJX75_008192</name>
</gene>
<feature type="chain" id="PRO_5045439757" evidence="1">
    <location>
        <begin position="28"/>
        <end position="696"/>
    </location>
</feature>
<organism evidence="2 3">
    <name type="scientific">Coccomyxa subellipsoidea</name>
    <dbReference type="NCBI Taxonomy" id="248742"/>
    <lineage>
        <taxon>Eukaryota</taxon>
        <taxon>Viridiplantae</taxon>
        <taxon>Chlorophyta</taxon>
        <taxon>core chlorophytes</taxon>
        <taxon>Trebouxiophyceae</taxon>
        <taxon>Trebouxiophyceae incertae sedis</taxon>
        <taxon>Coccomyxaceae</taxon>
        <taxon>Coccomyxa</taxon>
    </lineage>
</organism>
<keyword evidence="3" id="KW-1185">Reference proteome</keyword>
<name>A0ABR2Z0P5_9CHLO</name>
<sequence>MEKSARQRPGTALACLLATFVIWSASGSPGVGPTHLLRATDPQVDGGLVGASVAKKASAGGLPSARQASKPSEMCACKTAMELQLPFVPLNDGVFVTTAKNMLLHITVQLLEAVTGSFCTAGPEGKVTLLIKGGGLSGQANITSAQLRPAFKAGQTYARFPVTDLPPGVYSIFAAFLPDSAALQCSSQSTDLRLQILPPAQTAISWEPITKRGLHAATIFVRNNEAGSVAGPIGKVRAVLQSVTDSSQKIRRVLDLVSFNASAATAEFNYESLGARSGIHDLSLTYLPSKPEESASSTLLHEAAITLQRKLGTPVTDDEADRSLGRTFDLISSNFVQKASNLVGGRALFADGYELCYSRSGGLPGGDKKEKYIESYRGFLDYVKGDLNVDAPYDELQITANASFEWLNSNEQENLFYVVQIAVTLYTYVLDEECLDYYHIGLNDALVSDLYALPPPCIDGCDSPYPWTAYQDFINNWGSQWMSSYDTGATFSQWIRASMSEELDEKKMHAAACLRMLGVEGEAPFGACADVTADQREEARKYFVTSNSAAFGGTKDLLSEVLLEDPVNPDTLRKFLSSADLAEAPAVYHWTSTLGSIKKRVDDPDLYNKVTVLQQYLEGYLGFGCERRTTPAGFILEYWQYIEYAGGVNYYSCMERCQGCHSEDDCHNHLAHGWCYGDSCIFHEPLTGKAMVAQTR</sequence>
<comment type="caution">
    <text evidence="2">The sequence shown here is derived from an EMBL/GenBank/DDBJ whole genome shotgun (WGS) entry which is preliminary data.</text>
</comment>
<dbReference type="Proteomes" id="UP001491310">
    <property type="component" value="Unassembled WGS sequence"/>
</dbReference>
<evidence type="ECO:0000313" key="2">
    <source>
        <dbReference type="EMBL" id="KAK9917784.1"/>
    </source>
</evidence>
<reference evidence="2 3" key="1">
    <citation type="journal article" date="2024" name="Nat. Commun.">
        <title>Phylogenomics reveals the evolutionary origins of lichenization in chlorophyte algae.</title>
        <authorList>
            <person name="Puginier C."/>
            <person name="Libourel C."/>
            <person name="Otte J."/>
            <person name="Skaloud P."/>
            <person name="Haon M."/>
            <person name="Grisel S."/>
            <person name="Petersen M."/>
            <person name="Berrin J.G."/>
            <person name="Delaux P.M."/>
            <person name="Dal Grande F."/>
            <person name="Keller J."/>
        </authorList>
    </citation>
    <scope>NUCLEOTIDE SEQUENCE [LARGE SCALE GENOMIC DNA]</scope>
    <source>
        <strain evidence="2 3">SAG 216-7</strain>
    </source>
</reference>
<dbReference type="EMBL" id="JALJOT010000002">
    <property type="protein sequence ID" value="KAK9917784.1"/>
    <property type="molecule type" value="Genomic_DNA"/>
</dbReference>
<feature type="signal peptide" evidence="1">
    <location>
        <begin position="1"/>
        <end position="27"/>
    </location>
</feature>
<evidence type="ECO:0000313" key="3">
    <source>
        <dbReference type="Proteomes" id="UP001491310"/>
    </source>
</evidence>
<accession>A0ABR2Z0P5</accession>